<dbReference type="Gene3D" id="6.10.280.50">
    <property type="match status" value="1"/>
</dbReference>
<dbReference type="RefSeq" id="WP_106711933.1">
    <property type="nucleotide sequence ID" value="NZ_PGGO01000010.1"/>
</dbReference>
<dbReference type="EMBL" id="PGGO01000010">
    <property type="protein sequence ID" value="PSH68247.1"/>
    <property type="molecule type" value="Genomic_DNA"/>
</dbReference>
<organism evidence="2 3">
    <name type="scientific">Phyllobacterium brassicacearum</name>
    <dbReference type="NCBI Taxonomy" id="314235"/>
    <lineage>
        <taxon>Bacteria</taxon>
        <taxon>Pseudomonadati</taxon>
        <taxon>Pseudomonadota</taxon>
        <taxon>Alphaproteobacteria</taxon>
        <taxon>Hyphomicrobiales</taxon>
        <taxon>Phyllobacteriaceae</taxon>
        <taxon>Phyllobacterium</taxon>
    </lineage>
</organism>
<keyword evidence="1" id="KW-0175">Coiled coil</keyword>
<dbReference type="AlphaFoldDB" id="A0A2P7BP65"/>
<evidence type="ECO:0000313" key="2">
    <source>
        <dbReference type="EMBL" id="PSH68247.1"/>
    </source>
</evidence>
<dbReference type="OrthoDB" id="7362854at2"/>
<feature type="coiled-coil region" evidence="1">
    <location>
        <begin position="7"/>
        <end position="55"/>
    </location>
</feature>
<evidence type="ECO:0000313" key="3">
    <source>
        <dbReference type="Proteomes" id="UP000241444"/>
    </source>
</evidence>
<comment type="caution">
    <text evidence="2">The sequence shown here is derived from an EMBL/GenBank/DDBJ whole genome shotgun (WGS) entry which is preliminary data.</text>
</comment>
<evidence type="ECO:0000256" key="1">
    <source>
        <dbReference type="SAM" id="Coils"/>
    </source>
</evidence>
<dbReference type="Proteomes" id="UP000241444">
    <property type="component" value="Unassembled WGS sequence"/>
</dbReference>
<sequence length="59" mass="6664">MSIENLLTTLRSKHQELDRAVASLEAAPSADSLHIAQLKKEKLQLKEEITDLEAKITRH</sequence>
<name>A0A2P7BP65_9HYPH</name>
<protein>
    <submittedName>
        <fullName evidence="2">DUF465 domain-containing protein</fullName>
    </submittedName>
</protein>
<keyword evidence="3" id="KW-1185">Reference proteome</keyword>
<dbReference type="InterPro" id="IPR038444">
    <property type="entry name" value="DUF465_sf"/>
</dbReference>
<accession>A0A2P7BP65</accession>
<reference evidence="3" key="1">
    <citation type="submission" date="2017-11" db="EMBL/GenBank/DDBJ databases">
        <authorList>
            <person name="Kuznetsova I."/>
            <person name="Sazanova A."/>
            <person name="Chirak E."/>
            <person name="Safronova V."/>
            <person name="Willems A."/>
        </authorList>
    </citation>
    <scope>NUCLEOTIDE SEQUENCE [LARGE SCALE GENOMIC DNA]</scope>
    <source>
        <strain evidence="3">STM 196</strain>
    </source>
</reference>
<proteinExistence type="predicted"/>
<gene>
    <name evidence="2" type="ORF">CU102_15160</name>
</gene>
<dbReference type="Pfam" id="PF04325">
    <property type="entry name" value="DUF465"/>
    <property type="match status" value="1"/>
</dbReference>
<dbReference type="InterPro" id="IPR007420">
    <property type="entry name" value="DUF465"/>
</dbReference>